<keyword evidence="3" id="KW-0614">Plasmid</keyword>
<sequence length="460" mass="49651">MKRALFLSAICLNLTTPFAHADWTDDWFASSTSSGASSYKNQQRGFYSAGSYSARLNVSTDPLVTIAPPRIEAGCGGVDLFLGGVSMLDADYLVDKMQNMIAAAPAIAFDTAMKVMSKELSETMKSFEQIINELNGLQINDCQFAKKLGAPIGNAIGQAAAPHLGYLDSKVAALTGSTDSWQESKENQSAANNEPTEDVKQLVADCPTQFKNIFTSGSLLQNAADEFGFQYVDTMRGFLGDVFINAGPGVKAPIIEPVSSCPENDESSIEDFVHGTAMKKVQVAAGTNCIQDSATPNGLLGLVNAQMTGIANKLETKSALTPAEEAFLEASPVPVLPILVDSIALGDKDMAIALTEEVVAYAYAFYMIDDLYNTADNMLRETSAVMSNTMAPGPTCDRSVFAEAYAHLDAIKRDAYQFRMAARDSYLKKTEEQLAHIAFTKAQSERQKEVLKRNSEDMTQ</sequence>
<feature type="signal peptide" evidence="2">
    <location>
        <begin position="1"/>
        <end position="21"/>
    </location>
</feature>
<keyword evidence="2" id="KW-0732">Signal</keyword>
<dbReference type="RefSeq" id="WP_222534959.1">
    <property type="nucleotide sequence ID" value="NZ_CP157803.1"/>
</dbReference>
<name>A0AAU7MTR2_9GAMM</name>
<dbReference type="AlphaFoldDB" id="A0AAU7MTR2"/>
<dbReference type="InterPro" id="IPR010927">
    <property type="entry name" value="T4SS_TraH"/>
</dbReference>
<geneLocation type="plasmid" evidence="3">
    <name>unnaned</name>
</geneLocation>
<dbReference type="Pfam" id="PF06122">
    <property type="entry name" value="TraH"/>
    <property type="match status" value="1"/>
</dbReference>
<evidence type="ECO:0000256" key="2">
    <source>
        <dbReference type="SAM" id="SignalP"/>
    </source>
</evidence>
<dbReference type="EMBL" id="CP157803">
    <property type="protein sequence ID" value="XBQ21627.1"/>
    <property type="molecule type" value="Genomic_DNA"/>
</dbReference>
<feature type="chain" id="PRO_5043515350" evidence="2">
    <location>
        <begin position="22"/>
        <end position="460"/>
    </location>
</feature>
<dbReference type="KEGG" id="mamm:ABNF92_19665"/>
<accession>A0AAU7MTR2</accession>
<evidence type="ECO:0000256" key="1">
    <source>
        <dbReference type="SAM" id="MobiDB-lite"/>
    </source>
</evidence>
<gene>
    <name evidence="3" type="ORF">ABNF92_19665</name>
</gene>
<organism evidence="3">
    <name type="scientific">Marinobacter sp. MMG032</name>
    <dbReference type="NCBI Taxonomy" id="3158548"/>
    <lineage>
        <taxon>Bacteria</taxon>
        <taxon>Pseudomonadati</taxon>
        <taxon>Pseudomonadota</taxon>
        <taxon>Gammaproteobacteria</taxon>
        <taxon>Pseudomonadales</taxon>
        <taxon>Marinobacteraceae</taxon>
        <taxon>Marinobacter</taxon>
    </lineage>
</organism>
<protein>
    <submittedName>
        <fullName evidence="3">Conjugal transfer protein TraH</fullName>
    </submittedName>
</protein>
<proteinExistence type="predicted"/>
<evidence type="ECO:0000313" key="3">
    <source>
        <dbReference type="EMBL" id="XBQ21627.1"/>
    </source>
</evidence>
<reference evidence="3" key="1">
    <citation type="submission" date="2024-05" db="EMBL/GenBank/DDBJ databases">
        <title>Draft Genome Sequences of Flagellimonas sp. MMG031 and Marinobacter sp. MMG032 Isolated from the dinoflagellate Symbiodinium pilosum.</title>
        <authorList>
            <person name="Shikuma N.J."/>
            <person name="Farrell M.V."/>
        </authorList>
    </citation>
    <scope>NUCLEOTIDE SEQUENCE</scope>
    <source>
        <strain evidence="3">MMG032</strain>
        <plasmid evidence="3">unnaned</plasmid>
    </source>
</reference>
<feature type="region of interest" description="Disordered" evidence="1">
    <location>
        <begin position="178"/>
        <end position="197"/>
    </location>
</feature>
<feature type="compositionally biased region" description="Polar residues" evidence="1">
    <location>
        <begin position="178"/>
        <end position="194"/>
    </location>
</feature>